<keyword evidence="6" id="KW-1185">Reference proteome</keyword>
<evidence type="ECO:0000256" key="2">
    <source>
        <dbReference type="ARBA" id="ARBA00022737"/>
    </source>
</evidence>
<dbReference type="InterPro" id="IPR003591">
    <property type="entry name" value="Leu-rich_rpt_typical-subtyp"/>
</dbReference>
<dbReference type="InterPro" id="IPR001611">
    <property type="entry name" value="Leu-rich_rpt"/>
</dbReference>
<dbReference type="Proteomes" id="UP001374579">
    <property type="component" value="Unassembled WGS sequence"/>
</dbReference>
<feature type="region of interest" description="Disordered" evidence="3">
    <location>
        <begin position="247"/>
        <end position="266"/>
    </location>
</feature>
<dbReference type="InterPro" id="IPR005146">
    <property type="entry name" value="B3/B4_tRNA-bd"/>
</dbReference>
<feature type="region of interest" description="Disordered" evidence="3">
    <location>
        <begin position="473"/>
        <end position="494"/>
    </location>
</feature>
<dbReference type="PANTHER" id="PTHR10947">
    <property type="entry name" value="PHENYLALANYL-TRNA SYNTHETASE BETA CHAIN AND LEUCINE-RICH REPEAT-CONTAINING PROTEIN 47"/>
    <property type="match status" value="1"/>
</dbReference>
<dbReference type="GO" id="GO:0004826">
    <property type="term" value="F:phenylalanine-tRNA ligase activity"/>
    <property type="evidence" value="ECO:0007669"/>
    <property type="project" value="InterPro"/>
</dbReference>
<accession>A0AAN9FXW3</accession>
<dbReference type="InterPro" id="IPR055414">
    <property type="entry name" value="LRR_R13L4/SHOC2-like"/>
</dbReference>
<sequence>MAAPWPVVLLAKTENRRELKLGKEVSKDIEERGLDPFVFKLGGLNFLEISNTCLSSLADELGNLTNLSNLVLQGNALKTLPGSIGNLSKLKFLDISHNKLETLPAELSKLSELQTLNALMNELTDFPDVSGLKALHILNVSHNKLTALPQGISDEDLAHLSQIVANNNVITTVPDDLSNLPHLNTLNLANNQIAELPNELSDCTRLKELTLSGNKIKDRKLTKFAEQNSLKQVMLFLAAAKQKADASGDKKDKKAKPKKKKKGDKDVEEVAQNLMTVLRFPTADGLVVYVEPKVAAVRPYIVCCILRDLDFYQSNNMFKNFITRQTRLHEELCEKRQAATIATHDLDLVKGPLTYTSKPPGVIMITPLFKSKERSAAIFYNCMKQEAEALRREKKRSTVSGIYKYLDLLKDKAEFPCLVDVEGQAISLPPLTNSDKTKISKDTRSILVEVTSSVSLDVCKKVMDEVVKQSLEMGIGKPQDREDGDKEEATAEDEEVLFNSGKNRLVVQQVRVEDAEGGLKVLYPSRTDLGDDTYRVDRD</sequence>
<organism evidence="5 6">
    <name type="scientific">Littorina saxatilis</name>
    <dbReference type="NCBI Taxonomy" id="31220"/>
    <lineage>
        <taxon>Eukaryota</taxon>
        <taxon>Metazoa</taxon>
        <taxon>Spiralia</taxon>
        <taxon>Lophotrochozoa</taxon>
        <taxon>Mollusca</taxon>
        <taxon>Gastropoda</taxon>
        <taxon>Caenogastropoda</taxon>
        <taxon>Littorinimorpha</taxon>
        <taxon>Littorinoidea</taxon>
        <taxon>Littorinidae</taxon>
        <taxon>Littorina</taxon>
    </lineage>
</organism>
<proteinExistence type="predicted"/>
<dbReference type="SMART" id="SM00873">
    <property type="entry name" value="B3_4"/>
    <property type="match status" value="1"/>
</dbReference>
<dbReference type="EMBL" id="JBAMIC010004070">
    <property type="protein sequence ID" value="KAK7088816.1"/>
    <property type="molecule type" value="Genomic_DNA"/>
</dbReference>
<dbReference type="SMART" id="SM00364">
    <property type="entry name" value="LRR_BAC"/>
    <property type="match status" value="5"/>
</dbReference>
<dbReference type="InterPro" id="IPR045060">
    <property type="entry name" value="Phe-tRNA-ligase_IIc_bsu"/>
</dbReference>
<evidence type="ECO:0000313" key="5">
    <source>
        <dbReference type="EMBL" id="KAK7088816.1"/>
    </source>
</evidence>
<gene>
    <name evidence="5" type="ORF">V1264_022684</name>
</gene>
<feature type="domain" description="B3/B4 tRNA-binding" evidence="4">
    <location>
        <begin position="297"/>
        <end position="475"/>
    </location>
</feature>
<dbReference type="SUPFAM" id="SSF52058">
    <property type="entry name" value="L domain-like"/>
    <property type="match status" value="1"/>
</dbReference>
<dbReference type="GO" id="GO:0006432">
    <property type="term" value="P:phenylalanyl-tRNA aminoacylation"/>
    <property type="evidence" value="ECO:0007669"/>
    <property type="project" value="InterPro"/>
</dbReference>
<keyword evidence="2" id="KW-0677">Repeat</keyword>
<dbReference type="SMART" id="SM00369">
    <property type="entry name" value="LRR_TYP"/>
    <property type="match status" value="5"/>
</dbReference>
<dbReference type="Gene3D" id="3.50.40.10">
    <property type="entry name" value="Phenylalanyl-trna Synthetase, Chain B, domain 3"/>
    <property type="match status" value="1"/>
</dbReference>
<evidence type="ECO:0000313" key="6">
    <source>
        <dbReference type="Proteomes" id="UP001374579"/>
    </source>
</evidence>
<evidence type="ECO:0000259" key="4">
    <source>
        <dbReference type="SMART" id="SM00873"/>
    </source>
</evidence>
<feature type="compositionally biased region" description="Basic and acidic residues" evidence="3">
    <location>
        <begin position="478"/>
        <end position="489"/>
    </location>
</feature>
<dbReference type="InterPro" id="IPR020825">
    <property type="entry name" value="Phe-tRNA_synthase-like_B3/B4"/>
</dbReference>
<dbReference type="Gene3D" id="3.80.10.10">
    <property type="entry name" value="Ribonuclease Inhibitor"/>
    <property type="match status" value="2"/>
</dbReference>
<dbReference type="PROSITE" id="PS51450">
    <property type="entry name" value="LRR"/>
    <property type="match status" value="2"/>
</dbReference>
<evidence type="ECO:0000256" key="1">
    <source>
        <dbReference type="ARBA" id="ARBA00022614"/>
    </source>
</evidence>
<dbReference type="Pfam" id="PF13855">
    <property type="entry name" value="LRR_8"/>
    <property type="match status" value="1"/>
</dbReference>
<name>A0AAN9FXW3_9CAEN</name>
<feature type="compositionally biased region" description="Basic residues" evidence="3">
    <location>
        <begin position="253"/>
        <end position="262"/>
    </location>
</feature>
<dbReference type="AlphaFoldDB" id="A0AAN9FXW3"/>
<dbReference type="PRINTS" id="PR00019">
    <property type="entry name" value="LEURICHRPT"/>
</dbReference>
<dbReference type="PANTHER" id="PTHR10947:SF3">
    <property type="entry name" value="LEUCINE-RICH REPEAT-CONTAINING PROTEIN 47"/>
    <property type="match status" value="1"/>
</dbReference>
<dbReference type="Pfam" id="PF23598">
    <property type="entry name" value="LRR_14"/>
    <property type="match status" value="1"/>
</dbReference>
<comment type="caution">
    <text evidence="5">The sequence shown here is derived from an EMBL/GenBank/DDBJ whole genome shotgun (WGS) entry which is preliminary data.</text>
</comment>
<dbReference type="InterPro" id="IPR032675">
    <property type="entry name" value="LRR_dom_sf"/>
</dbReference>
<dbReference type="GO" id="GO:0003723">
    <property type="term" value="F:RNA binding"/>
    <property type="evidence" value="ECO:0007669"/>
    <property type="project" value="InterPro"/>
</dbReference>
<reference evidence="5 6" key="1">
    <citation type="submission" date="2024-02" db="EMBL/GenBank/DDBJ databases">
        <title>Chromosome-scale genome assembly of the rough periwinkle Littorina saxatilis.</title>
        <authorList>
            <person name="De Jode A."/>
            <person name="Faria R."/>
            <person name="Formenti G."/>
            <person name="Sims Y."/>
            <person name="Smith T.P."/>
            <person name="Tracey A."/>
            <person name="Wood J.M.D."/>
            <person name="Zagrodzka Z.B."/>
            <person name="Johannesson K."/>
            <person name="Butlin R.K."/>
            <person name="Leder E.H."/>
        </authorList>
    </citation>
    <scope>NUCLEOTIDE SEQUENCE [LARGE SCALE GENOMIC DNA]</scope>
    <source>
        <strain evidence="5">Snail1</strain>
        <tissue evidence="5">Muscle</tissue>
    </source>
</reference>
<protein>
    <recommendedName>
        <fullName evidence="4">B3/B4 tRNA-binding domain-containing protein</fullName>
    </recommendedName>
</protein>
<evidence type="ECO:0000256" key="3">
    <source>
        <dbReference type="SAM" id="MobiDB-lite"/>
    </source>
</evidence>
<keyword evidence="1" id="KW-0433">Leucine-rich repeat</keyword>